<evidence type="ECO:0008006" key="3">
    <source>
        <dbReference type="Google" id="ProtNLM"/>
    </source>
</evidence>
<dbReference type="EMBL" id="JAGKQQ010000001">
    <property type="protein sequence ID" value="MBP3959582.1"/>
    <property type="molecule type" value="Genomic_DNA"/>
</dbReference>
<proteinExistence type="predicted"/>
<keyword evidence="2" id="KW-1185">Reference proteome</keyword>
<reference evidence="1 2" key="1">
    <citation type="submission" date="2021-04" db="EMBL/GenBank/DDBJ databases">
        <authorList>
            <person name="Ivanova A."/>
        </authorList>
    </citation>
    <scope>NUCLEOTIDE SEQUENCE [LARGE SCALE GENOMIC DNA]</scope>
    <source>
        <strain evidence="1 2">G18</strain>
    </source>
</reference>
<gene>
    <name evidence="1" type="ORF">J8F10_30425</name>
</gene>
<name>A0ABS5C0S0_9BACT</name>
<dbReference type="RefSeq" id="WP_210660283.1">
    <property type="nucleotide sequence ID" value="NZ_JAGKQQ010000001.1"/>
</dbReference>
<evidence type="ECO:0000313" key="2">
    <source>
        <dbReference type="Proteomes" id="UP000676565"/>
    </source>
</evidence>
<dbReference type="InterPro" id="IPR013324">
    <property type="entry name" value="RNA_pol_sigma_r3/r4-like"/>
</dbReference>
<evidence type="ECO:0000313" key="1">
    <source>
        <dbReference type="EMBL" id="MBP3959582.1"/>
    </source>
</evidence>
<comment type="caution">
    <text evidence="1">The sequence shown here is derived from an EMBL/GenBank/DDBJ whole genome shotgun (WGS) entry which is preliminary data.</text>
</comment>
<sequence length="183" mass="20471">MIDQQSEAEEKAPVVAVPDDLFERAYLAAMRVAEGWGRKRPDISEELIDAATSATLWARANCRCLATFPAFCSRAVRTWLRRQSHREKLKKENRPQMVELGAVADRARVTKPANPVLIEDLDTDTAFIVRLYTEDGFTIREIALLTGKGHSIIHVLLHKAAERIAGGRERAPRRAGEKRLSAG</sequence>
<protein>
    <recommendedName>
        <fullName evidence="3">Sigma-70 family RNA polymerase sigma factor</fullName>
    </recommendedName>
</protein>
<organism evidence="1 2">
    <name type="scientific">Gemmata palustris</name>
    <dbReference type="NCBI Taxonomy" id="2822762"/>
    <lineage>
        <taxon>Bacteria</taxon>
        <taxon>Pseudomonadati</taxon>
        <taxon>Planctomycetota</taxon>
        <taxon>Planctomycetia</taxon>
        <taxon>Gemmatales</taxon>
        <taxon>Gemmataceae</taxon>
        <taxon>Gemmata</taxon>
    </lineage>
</organism>
<dbReference type="Proteomes" id="UP000676565">
    <property type="component" value="Unassembled WGS sequence"/>
</dbReference>
<dbReference type="SUPFAM" id="SSF88659">
    <property type="entry name" value="Sigma3 and sigma4 domains of RNA polymerase sigma factors"/>
    <property type="match status" value="1"/>
</dbReference>
<accession>A0ABS5C0S0</accession>